<sequence>MESNVLIAFGMTFVVGPVLAALLLRMPPRVWVIALLAVGVVGATFVANWLTSQSQMSPYASLAAMWLAWVLAVSMVGLALRKRIENPRLRRWVTLVTLLATTLPWFGLATAQIISG</sequence>
<evidence type="ECO:0000313" key="3">
    <source>
        <dbReference type="Proteomes" id="UP000225972"/>
    </source>
</evidence>
<organism evidence="2 3">
    <name type="scientific">Pelagimonas phthalicica</name>
    <dbReference type="NCBI Taxonomy" id="1037362"/>
    <lineage>
        <taxon>Bacteria</taxon>
        <taxon>Pseudomonadati</taxon>
        <taxon>Pseudomonadota</taxon>
        <taxon>Alphaproteobacteria</taxon>
        <taxon>Rhodobacterales</taxon>
        <taxon>Roseobacteraceae</taxon>
        <taxon>Pelagimonas</taxon>
    </lineage>
</organism>
<dbReference type="EMBL" id="FXXP01000001">
    <property type="protein sequence ID" value="SMX26476.1"/>
    <property type="molecule type" value="Genomic_DNA"/>
</dbReference>
<feature type="transmembrane region" description="Helical" evidence="1">
    <location>
        <begin position="6"/>
        <end position="24"/>
    </location>
</feature>
<keyword evidence="1" id="KW-1133">Transmembrane helix</keyword>
<dbReference type="RefSeq" id="WP_099242331.1">
    <property type="nucleotide sequence ID" value="NZ_FXXP01000001.1"/>
</dbReference>
<feature type="transmembrane region" description="Helical" evidence="1">
    <location>
        <begin position="56"/>
        <end position="80"/>
    </location>
</feature>
<keyword evidence="1" id="KW-0472">Membrane</keyword>
<gene>
    <name evidence="2" type="ORF">TRP8649_00555</name>
</gene>
<evidence type="ECO:0000313" key="2">
    <source>
        <dbReference type="EMBL" id="SMX26476.1"/>
    </source>
</evidence>
<reference evidence="3" key="1">
    <citation type="submission" date="2017-05" db="EMBL/GenBank/DDBJ databases">
        <authorList>
            <person name="Rodrigo-Torres L."/>
            <person name="Arahal R. D."/>
            <person name="Lucena T."/>
        </authorList>
    </citation>
    <scope>NUCLEOTIDE SEQUENCE [LARGE SCALE GENOMIC DNA]</scope>
    <source>
        <strain evidence="3">CECT 8649</strain>
    </source>
</reference>
<dbReference type="AlphaFoldDB" id="A0A238J9D1"/>
<accession>A0A238J9D1</accession>
<proteinExistence type="predicted"/>
<name>A0A238J9D1_9RHOB</name>
<evidence type="ECO:0000256" key="1">
    <source>
        <dbReference type="SAM" id="Phobius"/>
    </source>
</evidence>
<protein>
    <submittedName>
        <fullName evidence="2">Uncharacterized protein</fullName>
    </submittedName>
</protein>
<feature type="transmembrane region" description="Helical" evidence="1">
    <location>
        <begin position="92"/>
        <end position="114"/>
    </location>
</feature>
<keyword evidence="1" id="KW-0812">Transmembrane</keyword>
<feature type="transmembrane region" description="Helical" evidence="1">
    <location>
        <begin position="31"/>
        <end position="50"/>
    </location>
</feature>
<keyword evidence="3" id="KW-1185">Reference proteome</keyword>
<dbReference type="Proteomes" id="UP000225972">
    <property type="component" value="Unassembled WGS sequence"/>
</dbReference>